<name>A0A3M0CI62_9PROT</name>
<reference evidence="2 3" key="1">
    <citation type="submission" date="2018-10" db="EMBL/GenBank/DDBJ databases">
        <title>Genomic Encyclopedia of Archaeal and Bacterial Type Strains, Phase II (KMG-II): from individual species to whole genera.</title>
        <authorList>
            <person name="Goeker M."/>
        </authorList>
    </citation>
    <scope>NUCLEOTIDE SEQUENCE [LARGE SCALE GENOMIC DNA]</scope>
    <source>
        <strain evidence="2 3">DSM 25217</strain>
    </source>
</reference>
<dbReference type="EMBL" id="REFR01000010">
    <property type="protein sequence ID" value="RMB09012.1"/>
    <property type="molecule type" value="Genomic_DNA"/>
</dbReference>
<gene>
    <name evidence="2" type="ORF">BXY39_1659</name>
</gene>
<evidence type="ECO:0000313" key="3">
    <source>
        <dbReference type="Proteomes" id="UP000271227"/>
    </source>
</evidence>
<keyword evidence="1" id="KW-0472">Membrane</keyword>
<keyword evidence="1" id="KW-0812">Transmembrane</keyword>
<keyword evidence="3" id="KW-1185">Reference proteome</keyword>
<dbReference type="AlphaFoldDB" id="A0A3M0CI62"/>
<sequence length="64" mass="7385">MNLSIKTCLRILITYLVIYSLIYLGLVYFLNTGLSYYAIILMVILHSTLDIISKNRKITKADEN</sequence>
<organism evidence="2 3">
    <name type="scientific">Eilatimonas milleporae</name>
    <dbReference type="NCBI Taxonomy" id="911205"/>
    <lineage>
        <taxon>Bacteria</taxon>
        <taxon>Pseudomonadati</taxon>
        <taxon>Pseudomonadota</taxon>
        <taxon>Alphaproteobacteria</taxon>
        <taxon>Kordiimonadales</taxon>
        <taxon>Kordiimonadaceae</taxon>
        <taxon>Eilatimonas</taxon>
    </lineage>
</organism>
<protein>
    <submittedName>
        <fullName evidence="2">Uncharacterized protein</fullName>
    </submittedName>
</protein>
<evidence type="ECO:0000256" key="1">
    <source>
        <dbReference type="SAM" id="Phobius"/>
    </source>
</evidence>
<feature type="transmembrane region" description="Helical" evidence="1">
    <location>
        <begin position="12"/>
        <end position="30"/>
    </location>
</feature>
<comment type="caution">
    <text evidence="2">The sequence shown here is derived from an EMBL/GenBank/DDBJ whole genome shotgun (WGS) entry which is preliminary data.</text>
</comment>
<dbReference type="Proteomes" id="UP000271227">
    <property type="component" value="Unassembled WGS sequence"/>
</dbReference>
<evidence type="ECO:0000313" key="2">
    <source>
        <dbReference type="EMBL" id="RMB09012.1"/>
    </source>
</evidence>
<feature type="transmembrane region" description="Helical" evidence="1">
    <location>
        <begin position="36"/>
        <end position="52"/>
    </location>
</feature>
<dbReference type="InParanoid" id="A0A3M0CI62"/>
<keyword evidence="1" id="KW-1133">Transmembrane helix</keyword>
<accession>A0A3M0CI62</accession>
<proteinExistence type="predicted"/>